<keyword evidence="2" id="KW-0001">2Fe-2S</keyword>
<keyword evidence="1" id="KW-0285">Flavoprotein</keyword>
<dbReference type="InterPro" id="IPR012675">
    <property type="entry name" value="Beta-grasp_dom_sf"/>
</dbReference>
<keyword evidence="5" id="KW-0408">Iron</keyword>
<evidence type="ECO:0000259" key="8">
    <source>
        <dbReference type="PROSITE" id="PS51384"/>
    </source>
</evidence>
<dbReference type="GO" id="GO:0051537">
    <property type="term" value="F:2 iron, 2 sulfur cluster binding"/>
    <property type="evidence" value="ECO:0007669"/>
    <property type="project" value="UniProtKB-KW"/>
</dbReference>
<dbReference type="Proteomes" id="UP000196138">
    <property type="component" value="Chromosome"/>
</dbReference>
<feature type="domain" description="FAD-binding FR-type" evidence="8">
    <location>
        <begin position="4"/>
        <end position="106"/>
    </location>
</feature>
<evidence type="ECO:0000313" key="10">
    <source>
        <dbReference type="Proteomes" id="UP000196138"/>
    </source>
</evidence>
<dbReference type="SUPFAM" id="SSF52343">
    <property type="entry name" value="Ferredoxin reductase-like, C-terminal NADP-linked domain"/>
    <property type="match status" value="1"/>
</dbReference>
<dbReference type="PANTHER" id="PTHR47354">
    <property type="entry name" value="NADH OXIDOREDUCTASE HCR"/>
    <property type="match status" value="1"/>
</dbReference>
<gene>
    <name evidence="9" type="ORF">CCO03_08180</name>
</gene>
<dbReference type="InterPro" id="IPR001433">
    <property type="entry name" value="OxRdtase_FAD/NAD-bd"/>
</dbReference>
<dbReference type="Pfam" id="PF00175">
    <property type="entry name" value="NAD_binding_1"/>
    <property type="match status" value="1"/>
</dbReference>
<dbReference type="CDD" id="cd06185">
    <property type="entry name" value="PDR_like"/>
    <property type="match status" value="1"/>
</dbReference>
<dbReference type="CDD" id="cd00207">
    <property type="entry name" value="fer2"/>
    <property type="match status" value="1"/>
</dbReference>
<dbReference type="PANTHER" id="PTHR47354:SF1">
    <property type="entry name" value="CARNITINE MONOOXYGENASE REDUCTASE SUBUNIT"/>
    <property type="match status" value="1"/>
</dbReference>
<dbReference type="Gene3D" id="3.40.50.80">
    <property type="entry name" value="Nucleotide-binding domain of ferredoxin-NADP reductase (FNR) module"/>
    <property type="match status" value="1"/>
</dbReference>
<keyword evidence="6" id="KW-0411">Iron-sulfur</keyword>
<dbReference type="PROSITE" id="PS00197">
    <property type="entry name" value="2FE2S_FER_1"/>
    <property type="match status" value="1"/>
</dbReference>
<keyword evidence="10" id="KW-1185">Reference proteome</keyword>
<evidence type="ECO:0000313" key="9">
    <source>
        <dbReference type="EMBL" id="ARU04652.1"/>
    </source>
</evidence>
<protein>
    <submittedName>
        <fullName evidence="9">Oxidoreductase</fullName>
    </submittedName>
</protein>
<accession>A0A1Y0EMX8</accession>
<dbReference type="GO" id="GO:0046872">
    <property type="term" value="F:metal ion binding"/>
    <property type="evidence" value="ECO:0007669"/>
    <property type="project" value="UniProtKB-KW"/>
</dbReference>
<dbReference type="InterPro" id="IPR006058">
    <property type="entry name" value="2Fe2S_fd_BS"/>
</dbReference>
<dbReference type="InterPro" id="IPR036010">
    <property type="entry name" value="2Fe-2S_ferredoxin-like_sf"/>
</dbReference>
<dbReference type="EMBL" id="CP021455">
    <property type="protein sequence ID" value="ARU04652.1"/>
    <property type="molecule type" value="Genomic_DNA"/>
</dbReference>
<dbReference type="Gene3D" id="2.40.30.10">
    <property type="entry name" value="Translation factors"/>
    <property type="match status" value="1"/>
</dbReference>
<dbReference type="PROSITE" id="PS51085">
    <property type="entry name" value="2FE2S_FER_2"/>
    <property type="match status" value="1"/>
</dbReference>
<evidence type="ECO:0000256" key="1">
    <source>
        <dbReference type="ARBA" id="ARBA00022630"/>
    </source>
</evidence>
<keyword evidence="3" id="KW-0479">Metal-binding</keyword>
<dbReference type="PROSITE" id="PS51384">
    <property type="entry name" value="FAD_FR"/>
    <property type="match status" value="1"/>
</dbReference>
<dbReference type="InterPro" id="IPR050415">
    <property type="entry name" value="MRET"/>
</dbReference>
<dbReference type="GO" id="GO:0016491">
    <property type="term" value="F:oxidoreductase activity"/>
    <property type="evidence" value="ECO:0007669"/>
    <property type="project" value="UniProtKB-KW"/>
</dbReference>
<dbReference type="KEGG" id="cser:CCO03_08180"/>
<dbReference type="SUPFAM" id="SSF63380">
    <property type="entry name" value="Riboflavin synthase domain-like"/>
    <property type="match status" value="1"/>
</dbReference>
<dbReference type="PRINTS" id="PR00409">
    <property type="entry name" value="PHDIOXRDTASE"/>
</dbReference>
<evidence type="ECO:0000256" key="2">
    <source>
        <dbReference type="ARBA" id="ARBA00022714"/>
    </source>
</evidence>
<keyword evidence="4" id="KW-0560">Oxidoreductase</keyword>
<name>A0A1Y0EMX8_9BURK</name>
<reference evidence="9 10" key="1">
    <citation type="submission" date="2017-05" db="EMBL/GenBank/DDBJ databases">
        <authorList>
            <person name="Song R."/>
            <person name="Chenine A.L."/>
            <person name="Ruprecht R.M."/>
        </authorList>
    </citation>
    <scope>NUCLEOTIDE SEQUENCE [LARGE SCALE GENOMIC DNA]</scope>
    <source>
        <strain evidence="9 10">DSM 26136</strain>
    </source>
</reference>
<dbReference type="Gene3D" id="3.10.20.30">
    <property type="match status" value="1"/>
</dbReference>
<evidence type="ECO:0000259" key="7">
    <source>
        <dbReference type="PROSITE" id="PS51085"/>
    </source>
</evidence>
<dbReference type="InterPro" id="IPR017927">
    <property type="entry name" value="FAD-bd_FR_type"/>
</dbReference>
<evidence type="ECO:0000256" key="4">
    <source>
        <dbReference type="ARBA" id="ARBA00023002"/>
    </source>
</evidence>
<dbReference type="Pfam" id="PF00111">
    <property type="entry name" value="Fer2"/>
    <property type="match status" value="1"/>
</dbReference>
<dbReference type="SUPFAM" id="SSF54292">
    <property type="entry name" value="2Fe-2S ferredoxin-like"/>
    <property type="match status" value="1"/>
</dbReference>
<dbReference type="InterPro" id="IPR017938">
    <property type="entry name" value="Riboflavin_synthase-like_b-brl"/>
</dbReference>
<sequence>MTAEPTFTVRVAGRRPLADDTVALELRALDGAPLPRFEAGAHIDVHAGPGLVRQYSLCNPPSESDRYVIGVLRDPASRGGSAALHDGCPVGAQLTISAPRNHFPLQVQRRSVLLAGGIGVTPLLCMAHALQAAGTPFELHHCARSPAKAAFADELAAFGAQAHRHLHEDIAQQQAVLTPILQRQAVGDDEVYVCGPTAFIDWVCAQAEALGIAPARVHVEYFKPLAVDTTGDGAFEVKLASSGQVLHIPADRSVADVLVEAGVDLYTSCSEGTCGTCVTRVLAGTPLHRDVFLTDAEHDSGELFTPCCSRACSPLLVLDL</sequence>
<dbReference type="InterPro" id="IPR001041">
    <property type="entry name" value="2Fe-2S_ferredoxin-type"/>
</dbReference>
<evidence type="ECO:0000256" key="3">
    <source>
        <dbReference type="ARBA" id="ARBA00022723"/>
    </source>
</evidence>
<proteinExistence type="predicted"/>
<evidence type="ECO:0000256" key="6">
    <source>
        <dbReference type="ARBA" id="ARBA00023014"/>
    </source>
</evidence>
<dbReference type="InterPro" id="IPR039261">
    <property type="entry name" value="FNR_nucleotide-bd"/>
</dbReference>
<dbReference type="AlphaFoldDB" id="A0A1Y0EMX8"/>
<feature type="domain" description="2Fe-2S ferredoxin-type" evidence="7">
    <location>
        <begin position="235"/>
        <end position="320"/>
    </location>
</feature>
<organism evidence="9 10">
    <name type="scientific">Comamonas serinivorans</name>
    <dbReference type="NCBI Taxonomy" id="1082851"/>
    <lineage>
        <taxon>Bacteria</taxon>
        <taxon>Pseudomonadati</taxon>
        <taxon>Pseudomonadota</taxon>
        <taxon>Betaproteobacteria</taxon>
        <taxon>Burkholderiales</taxon>
        <taxon>Comamonadaceae</taxon>
        <taxon>Comamonas</taxon>
    </lineage>
</organism>
<dbReference type="OrthoDB" id="370747at2"/>
<evidence type="ECO:0000256" key="5">
    <source>
        <dbReference type="ARBA" id="ARBA00023004"/>
    </source>
</evidence>